<dbReference type="Pfam" id="PF01753">
    <property type="entry name" value="zf-MYND"/>
    <property type="match status" value="1"/>
</dbReference>
<dbReference type="RefSeq" id="XP_066696043.1">
    <property type="nucleotide sequence ID" value="XM_066846552.1"/>
</dbReference>
<feature type="domain" description="MYND-type" evidence="5">
    <location>
        <begin position="9"/>
        <end position="45"/>
    </location>
</feature>
<dbReference type="SUPFAM" id="SSF144232">
    <property type="entry name" value="HIT/MYND zinc finger-like"/>
    <property type="match status" value="1"/>
</dbReference>
<organism evidence="6 7">
    <name type="scientific">Apiospora aurea</name>
    <dbReference type="NCBI Taxonomy" id="335848"/>
    <lineage>
        <taxon>Eukaryota</taxon>
        <taxon>Fungi</taxon>
        <taxon>Dikarya</taxon>
        <taxon>Ascomycota</taxon>
        <taxon>Pezizomycotina</taxon>
        <taxon>Sordariomycetes</taxon>
        <taxon>Xylariomycetidae</taxon>
        <taxon>Amphisphaeriales</taxon>
        <taxon>Apiosporaceae</taxon>
        <taxon>Apiospora</taxon>
    </lineage>
</organism>
<dbReference type="EMBL" id="JAQQWE010000007">
    <property type="protein sequence ID" value="KAK7946009.1"/>
    <property type="molecule type" value="Genomic_DNA"/>
</dbReference>
<dbReference type="Pfam" id="PF14737">
    <property type="entry name" value="DUF4470"/>
    <property type="match status" value="1"/>
</dbReference>
<dbReference type="GeneID" id="92079614"/>
<evidence type="ECO:0000256" key="2">
    <source>
        <dbReference type="ARBA" id="ARBA00022771"/>
    </source>
</evidence>
<evidence type="ECO:0000256" key="1">
    <source>
        <dbReference type="ARBA" id="ARBA00022723"/>
    </source>
</evidence>
<name>A0ABR1Q1Y9_9PEZI</name>
<keyword evidence="1" id="KW-0479">Metal-binding</keyword>
<comment type="caution">
    <text evidence="6">The sequence shown here is derived from an EMBL/GenBank/DDBJ whole genome shotgun (WGS) entry which is preliminary data.</text>
</comment>
<keyword evidence="2 4" id="KW-0863">Zinc-finger</keyword>
<evidence type="ECO:0000313" key="6">
    <source>
        <dbReference type="EMBL" id="KAK7946009.1"/>
    </source>
</evidence>
<keyword evidence="7" id="KW-1185">Reference proteome</keyword>
<proteinExistence type="predicted"/>
<accession>A0ABR1Q1Y9</accession>
<protein>
    <recommendedName>
        <fullName evidence="5">MYND-type domain-containing protein</fullName>
    </recommendedName>
</protein>
<dbReference type="PROSITE" id="PS50865">
    <property type="entry name" value="ZF_MYND_2"/>
    <property type="match status" value="1"/>
</dbReference>
<evidence type="ECO:0000256" key="4">
    <source>
        <dbReference type="PROSITE-ProRule" id="PRU00134"/>
    </source>
</evidence>
<dbReference type="InterPro" id="IPR002893">
    <property type="entry name" value="Znf_MYND"/>
</dbReference>
<dbReference type="Proteomes" id="UP001391051">
    <property type="component" value="Unassembled WGS sequence"/>
</dbReference>
<dbReference type="Gene3D" id="6.10.140.2220">
    <property type="match status" value="1"/>
</dbReference>
<reference evidence="6 7" key="1">
    <citation type="submission" date="2023-01" db="EMBL/GenBank/DDBJ databases">
        <title>Analysis of 21 Apiospora genomes using comparative genomics revels a genus with tremendous synthesis potential of carbohydrate active enzymes and secondary metabolites.</title>
        <authorList>
            <person name="Sorensen T."/>
        </authorList>
    </citation>
    <scope>NUCLEOTIDE SEQUENCE [LARGE SCALE GENOMIC DNA]</scope>
    <source>
        <strain evidence="6 7">CBS 24483</strain>
    </source>
</reference>
<evidence type="ECO:0000259" key="5">
    <source>
        <dbReference type="PROSITE" id="PS50865"/>
    </source>
</evidence>
<evidence type="ECO:0000256" key="3">
    <source>
        <dbReference type="ARBA" id="ARBA00022833"/>
    </source>
</evidence>
<sequence length="523" mass="58888">MSLEPIGANRPCDKPGTASCGSCRMVLYCNQKCQKAHWPQHKADCKSDLLKSTWLPEWDIQRRIPTFMASGDLRNVFKPIVAAPSNYKAKLQITINDRDIYIVARTVLMLLLLLVEKDPVAAAQNAVHLWYSAFIAPSLMNTLKTKIEPLLRAVCAKIEHGSDCSLLGKTFGFPSGNLRVLLNKRSWNSLLDYTKVPDIPMAQAQEQRRAVMLAPSRLDYRARAYHQQDPPTRFGAQKFRERGILLPLGAPTEAFTIPNPTLFTSSGGWPLTDSSDPRNGWLMSHIRKCRTAAAVNDIFGQLYYHVVDLTSNIADMAYWNPVVAVARLGPLLKPLNVNPHATIMALFMNAIPEMKPALVDGGDLHNVMRQINQYLPLSPARHFYDDSYTRMLSLADMFIDFDGIFDRYMRGLCVAPMLSTVGTEMKAEHTVVEKWPMRLKKRPGQDGAQEEFQDLSYRPQTMISTLPRLPRQLAADASKIRLVTLVLCDEARQGCKLEVIPCVTFSLRRQNLGYLPESRVSTE</sequence>
<gene>
    <name evidence="6" type="ORF">PG986_010330</name>
</gene>
<dbReference type="InterPro" id="IPR027974">
    <property type="entry name" value="DUF4470"/>
</dbReference>
<evidence type="ECO:0000313" key="7">
    <source>
        <dbReference type="Proteomes" id="UP001391051"/>
    </source>
</evidence>
<keyword evidence="3" id="KW-0862">Zinc</keyword>